<evidence type="ECO:0000313" key="3">
    <source>
        <dbReference type="Proteomes" id="UP000241818"/>
    </source>
</evidence>
<dbReference type="EMBL" id="KZ679007">
    <property type="protein sequence ID" value="PSS25012.1"/>
    <property type="molecule type" value="Genomic_DNA"/>
</dbReference>
<keyword evidence="3" id="KW-1185">Reference proteome</keyword>
<dbReference type="InParanoid" id="A0A2T3B9L2"/>
<name>A0A2T3B9L2_AMORE</name>
<dbReference type="Proteomes" id="UP000241818">
    <property type="component" value="Unassembled WGS sequence"/>
</dbReference>
<feature type="compositionally biased region" description="Polar residues" evidence="1">
    <location>
        <begin position="137"/>
        <end position="152"/>
    </location>
</feature>
<dbReference type="GeneID" id="36573231"/>
<accession>A0A2T3B9L2</accession>
<evidence type="ECO:0000313" key="2">
    <source>
        <dbReference type="EMBL" id="PSS25012.1"/>
    </source>
</evidence>
<evidence type="ECO:0000256" key="1">
    <source>
        <dbReference type="SAM" id="MobiDB-lite"/>
    </source>
</evidence>
<dbReference type="AlphaFoldDB" id="A0A2T3B9L2"/>
<dbReference type="RefSeq" id="XP_024723611.1">
    <property type="nucleotide sequence ID" value="XM_024865150.1"/>
</dbReference>
<protein>
    <submittedName>
        <fullName evidence="2">Uncharacterized protein</fullName>
    </submittedName>
</protein>
<organism evidence="2 3">
    <name type="scientific">Amorphotheca resinae ATCC 22711</name>
    <dbReference type="NCBI Taxonomy" id="857342"/>
    <lineage>
        <taxon>Eukaryota</taxon>
        <taxon>Fungi</taxon>
        <taxon>Dikarya</taxon>
        <taxon>Ascomycota</taxon>
        <taxon>Pezizomycotina</taxon>
        <taxon>Leotiomycetes</taxon>
        <taxon>Helotiales</taxon>
        <taxon>Amorphothecaceae</taxon>
        <taxon>Amorphotheca</taxon>
    </lineage>
</organism>
<proteinExistence type="predicted"/>
<gene>
    <name evidence="2" type="ORF">M430DRAFT_24876</name>
</gene>
<dbReference type="OrthoDB" id="4502478at2759"/>
<sequence length="178" mass="20370">MPKLSPLPMSQTKDELLRHLNMTPEIYALMAPPYDWSDIVEKAKDEAMERIAQSGDARTSYYWSLAEPTEDCPNWIAKWFLYHKFRYRDGRNRNSIKGDASSSEHSRHSHHASAEGQYYDAQAPSYYPGSVTPEPSGGSNVHGTFATGQEYPQNDEGYNQIGEEERQALIYYDPIRDV</sequence>
<feature type="region of interest" description="Disordered" evidence="1">
    <location>
        <begin position="123"/>
        <end position="158"/>
    </location>
</feature>
<reference evidence="2 3" key="1">
    <citation type="journal article" date="2018" name="New Phytol.">
        <title>Comparative genomics and transcriptomics depict ericoid mycorrhizal fungi as versatile saprotrophs and plant mutualists.</title>
        <authorList>
            <person name="Martino E."/>
            <person name="Morin E."/>
            <person name="Grelet G.A."/>
            <person name="Kuo A."/>
            <person name="Kohler A."/>
            <person name="Daghino S."/>
            <person name="Barry K.W."/>
            <person name="Cichocki N."/>
            <person name="Clum A."/>
            <person name="Dockter R.B."/>
            <person name="Hainaut M."/>
            <person name="Kuo R.C."/>
            <person name="LaButti K."/>
            <person name="Lindahl B.D."/>
            <person name="Lindquist E.A."/>
            <person name="Lipzen A."/>
            <person name="Khouja H.R."/>
            <person name="Magnuson J."/>
            <person name="Murat C."/>
            <person name="Ohm R.A."/>
            <person name="Singer S.W."/>
            <person name="Spatafora J.W."/>
            <person name="Wang M."/>
            <person name="Veneault-Fourrey C."/>
            <person name="Henrissat B."/>
            <person name="Grigoriev I.V."/>
            <person name="Martin F.M."/>
            <person name="Perotto S."/>
        </authorList>
    </citation>
    <scope>NUCLEOTIDE SEQUENCE [LARGE SCALE GENOMIC DNA]</scope>
    <source>
        <strain evidence="2 3">ATCC 22711</strain>
    </source>
</reference>